<gene>
    <name evidence="1" type="ORF">UFOPK3564_01098</name>
</gene>
<evidence type="ECO:0000313" key="1">
    <source>
        <dbReference type="EMBL" id="CAB4909028.1"/>
    </source>
</evidence>
<dbReference type="EMBL" id="CAFBMK010000046">
    <property type="protein sequence ID" value="CAB4909028.1"/>
    <property type="molecule type" value="Genomic_DNA"/>
</dbReference>
<dbReference type="GO" id="GO:0006644">
    <property type="term" value="P:phospholipid metabolic process"/>
    <property type="evidence" value="ECO:0007669"/>
    <property type="project" value="InterPro"/>
</dbReference>
<dbReference type="SUPFAM" id="SSF48619">
    <property type="entry name" value="Phospholipase A2, PLA2"/>
    <property type="match status" value="1"/>
</dbReference>
<name>A0A6J7GQN5_9ZZZZ</name>
<dbReference type="InterPro" id="IPR036444">
    <property type="entry name" value="PLipase_A2_dom_sf"/>
</dbReference>
<protein>
    <submittedName>
        <fullName evidence="1">Unannotated protein</fullName>
    </submittedName>
</protein>
<dbReference type="Pfam" id="PF09056">
    <property type="entry name" value="Phospholip_A2_3"/>
    <property type="match status" value="1"/>
</dbReference>
<dbReference type="AlphaFoldDB" id="A0A6J7GQN5"/>
<dbReference type="GO" id="GO:0050482">
    <property type="term" value="P:arachidonate secretion"/>
    <property type="evidence" value="ECO:0007669"/>
    <property type="project" value="InterPro"/>
</dbReference>
<proteinExistence type="predicted"/>
<organism evidence="1">
    <name type="scientific">freshwater metagenome</name>
    <dbReference type="NCBI Taxonomy" id="449393"/>
    <lineage>
        <taxon>unclassified sequences</taxon>
        <taxon>metagenomes</taxon>
        <taxon>ecological metagenomes</taxon>
    </lineage>
</organism>
<sequence length="304" mass="33155">MSPVPSPAPTVPSRSRTLLAALVALLAAALLVPGAASAAKVRSLTPWNAQNTYRVEVDLDGRSAPRLKPVAKVDHVRAGQWVRITCQVVGQAAYGSRVWAKVNGLYVPDTYLKTYTDGFIQGVPTCGASDPKPAPPYVPAQPTAPSHATLGLVARAVEFEDVGGSKYGTYKKLYPSTRKDVDGHSINWGTNGCSVPEKLLEVELGYRSWKGKPIAYYSDIFEKSCDRHDFGYRNFGSKADGLELAPTAAGKKAVDSRFMENMNIQCKQKFDRKYVEALQRGICYKVADAFHLAVSRFGGKNYFD</sequence>
<reference evidence="1" key="1">
    <citation type="submission" date="2020-05" db="EMBL/GenBank/DDBJ databases">
        <authorList>
            <person name="Chiriac C."/>
            <person name="Salcher M."/>
            <person name="Ghai R."/>
            <person name="Kavagutti S V."/>
        </authorList>
    </citation>
    <scope>NUCLEOTIDE SEQUENCE</scope>
</reference>
<dbReference type="Gene3D" id="1.20.90.10">
    <property type="entry name" value="Phospholipase A2 domain"/>
    <property type="match status" value="1"/>
</dbReference>
<dbReference type="GO" id="GO:0004623">
    <property type="term" value="F:phospholipase A2 activity"/>
    <property type="evidence" value="ECO:0007669"/>
    <property type="project" value="InterPro"/>
</dbReference>
<accession>A0A6J7GQN5</accession>
<dbReference type="InterPro" id="IPR015141">
    <property type="entry name" value="PLipase_A2_prok/fun"/>
</dbReference>